<feature type="transmembrane region" description="Helical" evidence="1">
    <location>
        <begin position="59"/>
        <end position="84"/>
    </location>
</feature>
<organism evidence="2 3">
    <name type="scientific">Araneus ventricosus</name>
    <name type="common">Orbweaver spider</name>
    <name type="synonym">Epeira ventricosa</name>
    <dbReference type="NCBI Taxonomy" id="182803"/>
    <lineage>
        <taxon>Eukaryota</taxon>
        <taxon>Metazoa</taxon>
        <taxon>Ecdysozoa</taxon>
        <taxon>Arthropoda</taxon>
        <taxon>Chelicerata</taxon>
        <taxon>Arachnida</taxon>
        <taxon>Araneae</taxon>
        <taxon>Araneomorphae</taxon>
        <taxon>Entelegynae</taxon>
        <taxon>Araneoidea</taxon>
        <taxon>Araneidae</taxon>
        <taxon>Araneus</taxon>
    </lineage>
</organism>
<keyword evidence="1" id="KW-1133">Transmembrane helix</keyword>
<dbReference type="Proteomes" id="UP000499080">
    <property type="component" value="Unassembled WGS sequence"/>
</dbReference>
<name>A0A4Y2RZZ4_ARAVE</name>
<gene>
    <name evidence="2" type="ORF">AVEN_141264_1</name>
</gene>
<evidence type="ECO:0000313" key="3">
    <source>
        <dbReference type="Proteomes" id="UP000499080"/>
    </source>
</evidence>
<comment type="caution">
    <text evidence="2">The sequence shown here is derived from an EMBL/GenBank/DDBJ whole genome shotgun (WGS) entry which is preliminary data.</text>
</comment>
<evidence type="ECO:0000256" key="1">
    <source>
        <dbReference type="SAM" id="Phobius"/>
    </source>
</evidence>
<dbReference type="AlphaFoldDB" id="A0A4Y2RZZ4"/>
<protein>
    <submittedName>
        <fullName evidence="2">Uncharacterized protein</fullName>
    </submittedName>
</protein>
<reference evidence="2 3" key="1">
    <citation type="journal article" date="2019" name="Sci. Rep.">
        <title>Orb-weaving spider Araneus ventricosus genome elucidates the spidroin gene catalogue.</title>
        <authorList>
            <person name="Kono N."/>
            <person name="Nakamura H."/>
            <person name="Ohtoshi R."/>
            <person name="Moran D.A.P."/>
            <person name="Shinohara A."/>
            <person name="Yoshida Y."/>
            <person name="Fujiwara M."/>
            <person name="Mori M."/>
            <person name="Tomita M."/>
            <person name="Arakawa K."/>
        </authorList>
    </citation>
    <scope>NUCLEOTIDE SEQUENCE [LARGE SCALE GENOMIC DNA]</scope>
</reference>
<evidence type="ECO:0000313" key="2">
    <source>
        <dbReference type="EMBL" id="GBN80585.1"/>
    </source>
</evidence>
<dbReference type="EMBL" id="BGPR01018956">
    <property type="protein sequence ID" value="GBN80585.1"/>
    <property type="molecule type" value="Genomic_DNA"/>
</dbReference>
<keyword evidence="1" id="KW-0812">Transmembrane</keyword>
<keyword evidence="3" id="KW-1185">Reference proteome</keyword>
<sequence length="95" mass="10396">MSRYLSSGEFPAILWLEFVILEFPDLTSLSHLGGSRISVFSCPLGSSGFSTSFLSSRRLMAFHSLLSSWRLLAFSLLYVIFAAADFPPGSCHLSG</sequence>
<proteinExistence type="predicted"/>
<accession>A0A4Y2RZZ4</accession>
<keyword evidence="1" id="KW-0472">Membrane</keyword>